<evidence type="ECO:0000256" key="1">
    <source>
        <dbReference type="SAM" id="MobiDB-lite"/>
    </source>
</evidence>
<feature type="region of interest" description="Disordered" evidence="1">
    <location>
        <begin position="275"/>
        <end position="380"/>
    </location>
</feature>
<keyword evidence="2" id="KW-1185">Reference proteome</keyword>
<evidence type="ECO:0000313" key="3">
    <source>
        <dbReference type="RefSeq" id="XP_017772205.1"/>
    </source>
</evidence>
<protein>
    <submittedName>
        <fullName evidence="3">Uncharacterized protein LOC108559426</fullName>
    </submittedName>
</protein>
<feature type="region of interest" description="Disordered" evidence="1">
    <location>
        <begin position="538"/>
        <end position="566"/>
    </location>
</feature>
<feature type="region of interest" description="Disordered" evidence="1">
    <location>
        <begin position="438"/>
        <end position="520"/>
    </location>
</feature>
<accession>A0ABM1MCA5</accession>
<evidence type="ECO:0000313" key="2">
    <source>
        <dbReference type="Proteomes" id="UP000695000"/>
    </source>
</evidence>
<dbReference type="Proteomes" id="UP000695000">
    <property type="component" value="Unplaced"/>
</dbReference>
<feature type="compositionally biased region" description="Basic and acidic residues" evidence="1">
    <location>
        <begin position="476"/>
        <end position="487"/>
    </location>
</feature>
<feature type="compositionally biased region" description="Basic and acidic residues" evidence="1">
    <location>
        <begin position="496"/>
        <end position="505"/>
    </location>
</feature>
<sequence length="566" mass="62996">MSCCCPADDLMIDCNGCFICDTSPKVKGRFGLAWVTESPDCPCPTPVGWQVEFLDTPSKVEQKCQEMVRWINCPPLPRCDPCPPCELCSPCNPPRCNPCAPKCNPCVPRCCPPCCPPCCTPCCAPCRPPPCCCKPPKKSKKSCCCKPKCCPPMGPPCCRSKSPRRCPPPKCCCDKEDLSKCGCDDVPVKDTNGSNGSTSGSYCIIQRFPVMCPYVSQQVTVTDTYEDCCATHSATNTLTIYKNHNPFNTDTEYYDSCNEKCPSFDRSKYLLPRGTFRDSLNGDFPETRKRKSPTATPCSSPTKHHSRDINNYGTQTERDYRNYDSEPEETRSPCCKCNQNESKQRDTAISPTPSPTTSRNSQKSDISKSKPSDDEQQQQQIDEYKSQENNQQPCPYNTQYNNNTCVEDCMKETLSNCDFPVSEEDTCECNEAGQDGKVDFDDSNSTIRHSSTSVSGGKHKQKKRQCQPATGTSSMDKTHSQMSDHKSHSTLVGSSEKFECSKDGDGDGNSDQDNKVKQKQVTTFRYKWLNSWARCFKKPPSSDVDCKSAKKVHNSKDEGKGDDEKT</sequence>
<proteinExistence type="predicted"/>
<dbReference type="GeneID" id="108559426"/>
<feature type="compositionally biased region" description="Basic and acidic residues" evidence="1">
    <location>
        <begin position="316"/>
        <end position="331"/>
    </location>
</feature>
<reference evidence="3" key="1">
    <citation type="submission" date="2025-08" db="UniProtKB">
        <authorList>
            <consortium name="RefSeq"/>
        </authorList>
    </citation>
    <scope>IDENTIFICATION</scope>
    <source>
        <tissue evidence="3">Whole Larva</tissue>
    </source>
</reference>
<gene>
    <name evidence="3" type="primary">LOC108559426</name>
</gene>
<feature type="compositionally biased region" description="Basic and acidic residues" evidence="1">
    <location>
        <begin position="544"/>
        <end position="566"/>
    </location>
</feature>
<dbReference type="RefSeq" id="XP_017772205.1">
    <property type="nucleotide sequence ID" value="XM_017916716.1"/>
</dbReference>
<name>A0ABM1MCA5_NICVS</name>
<feature type="compositionally biased region" description="Polar residues" evidence="1">
    <location>
        <begin position="443"/>
        <end position="455"/>
    </location>
</feature>
<organism evidence="2 3">
    <name type="scientific">Nicrophorus vespilloides</name>
    <name type="common">Boreal carrion beetle</name>
    <dbReference type="NCBI Taxonomy" id="110193"/>
    <lineage>
        <taxon>Eukaryota</taxon>
        <taxon>Metazoa</taxon>
        <taxon>Ecdysozoa</taxon>
        <taxon>Arthropoda</taxon>
        <taxon>Hexapoda</taxon>
        <taxon>Insecta</taxon>
        <taxon>Pterygota</taxon>
        <taxon>Neoptera</taxon>
        <taxon>Endopterygota</taxon>
        <taxon>Coleoptera</taxon>
        <taxon>Polyphaga</taxon>
        <taxon>Staphyliniformia</taxon>
        <taxon>Silphidae</taxon>
        <taxon>Nicrophorinae</taxon>
        <taxon>Nicrophorus</taxon>
    </lineage>
</organism>
<feature type="compositionally biased region" description="Low complexity" evidence="1">
    <location>
        <begin position="355"/>
        <end position="364"/>
    </location>
</feature>